<reference evidence="3" key="1">
    <citation type="journal article" date="2019" name="Int. J. Syst. Evol. Microbiol.">
        <title>The Global Catalogue of Microorganisms (GCM) 10K type strain sequencing project: providing services to taxonomists for standard genome sequencing and annotation.</title>
        <authorList>
            <consortium name="The Broad Institute Genomics Platform"/>
            <consortium name="The Broad Institute Genome Sequencing Center for Infectious Disease"/>
            <person name="Wu L."/>
            <person name="Ma J."/>
        </authorList>
    </citation>
    <scope>NUCLEOTIDE SEQUENCE [LARGE SCALE GENOMIC DNA]</scope>
    <source>
        <strain evidence="3">JCM 17809</strain>
    </source>
</reference>
<evidence type="ECO:0000256" key="1">
    <source>
        <dbReference type="SAM" id="MobiDB-lite"/>
    </source>
</evidence>
<dbReference type="InterPro" id="IPR029063">
    <property type="entry name" value="SAM-dependent_MTases_sf"/>
</dbReference>
<dbReference type="Gene3D" id="3.40.50.150">
    <property type="entry name" value="Vaccinia Virus protein VP39"/>
    <property type="match status" value="1"/>
</dbReference>
<evidence type="ECO:0008006" key="4">
    <source>
        <dbReference type="Google" id="ProtNLM"/>
    </source>
</evidence>
<dbReference type="SUPFAM" id="SSF53335">
    <property type="entry name" value="S-adenosyl-L-methionine-dependent methyltransferases"/>
    <property type="match status" value="1"/>
</dbReference>
<dbReference type="Proteomes" id="UP001500945">
    <property type="component" value="Unassembled WGS sequence"/>
</dbReference>
<evidence type="ECO:0000313" key="2">
    <source>
        <dbReference type="EMBL" id="GAA4411105.1"/>
    </source>
</evidence>
<dbReference type="EMBL" id="BAABGM010000022">
    <property type="protein sequence ID" value="GAA4411105.1"/>
    <property type="molecule type" value="Genomic_DNA"/>
</dbReference>
<sequence length="284" mass="30728">MGPPSPATARAGTYAGPVTQQRPVGVITRGTTNPNRLRRCDRWLAGPQAWRLRRSPGPPVVVDLGYGASPVTAVELHDRLRAVRPDVEVVGIEIDPDRVAAARPLERPGLGFAVGGFEVPLPGDRRPVVVRAFNVLRQYDASEVAGAWATTTARLAPDGLLVDGTCDELGRLASWVAVTPEGPVSLTLSWRLRGLDRPGVVAERLPKALIHRNVPGEPVHRLLTSLDEAWARQAPQAAYGIRQRFLSAARSMRDAGWPLLDGPSRWRLGELTLAWDAVAPHQGP</sequence>
<organism evidence="2 3">
    <name type="scientific">Fodinibacter luteus</name>
    <dbReference type="NCBI Taxonomy" id="552064"/>
    <lineage>
        <taxon>Bacteria</taxon>
        <taxon>Bacillati</taxon>
        <taxon>Actinomycetota</taxon>
        <taxon>Actinomycetes</taxon>
        <taxon>Micrococcales</taxon>
        <taxon>Intrasporangiaceae</taxon>
        <taxon>Fodinibacter (ex Wang et al. 2009)</taxon>
    </lineage>
</organism>
<accession>A0ABP8KMQ7</accession>
<feature type="region of interest" description="Disordered" evidence="1">
    <location>
        <begin position="1"/>
        <end position="20"/>
    </location>
</feature>
<comment type="caution">
    <text evidence="2">The sequence shown here is derived from an EMBL/GenBank/DDBJ whole genome shotgun (WGS) entry which is preliminary data.</text>
</comment>
<name>A0ABP8KMQ7_9MICO</name>
<evidence type="ECO:0000313" key="3">
    <source>
        <dbReference type="Proteomes" id="UP001500945"/>
    </source>
</evidence>
<protein>
    <recommendedName>
        <fullName evidence="4">Class I SAM-dependent methyltransferase</fullName>
    </recommendedName>
</protein>
<keyword evidence="3" id="KW-1185">Reference proteome</keyword>
<gene>
    <name evidence="2" type="ORF">GCM10023168_31550</name>
</gene>
<proteinExistence type="predicted"/>